<name>A0A2I4Q2B0_9PHAE</name>
<dbReference type="AlphaFoldDB" id="A0A2I4Q2B0"/>
<keyword evidence="1" id="KW-1133">Transmembrane helix</keyword>
<accession>A0A2I4Q2B0</accession>
<organism evidence="2">
    <name type="scientific">Dictyopteris divaricata</name>
    <dbReference type="NCBI Taxonomy" id="156996"/>
    <lineage>
        <taxon>Eukaryota</taxon>
        <taxon>Sar</taxon>
        <taxon>Stramenopiles</taxon>
        <taxon>Ochrophyta</taxon>
        <taxon>PX clade</taxon>
        <taxon>Phaeophyceae</taxon>
        <taxon>Dictyotales</taxon>
        <taxon>Dictyotaceae</taxon>
        <taxon>Dictyopteris</taxon>
    </lineage>
</organism>
<dbReference type="RefSeq" id="YP_009455766.1">
    <property type="nucleotide sequence ID" value="NC_036804.1"/>
</dbReference>
<keyword evidence="2" id="KW-0150">Chloroplast</keyword>
<sequence length="221" mass="27309">MSTLQTVIWDVFYSEIFLFLFFFLFLFILDRKFRFTLPRKFFISFNKLFFQRLCSVFAYYIPYIELLTYHIPLIQETHPYLVRIFLPTFVSDSMGWYQQIPFFSTIYMLFTYVTFLRFKFPPDRFIRYNLMFGIFLMYMQGIYIEIYMYYVNNWCHTTREKSDMTLSMLLIWLIIFISAVIRAICGKYIQNNFIRETIEMHLGRDGPDFIWWDRHKKNPKS</sequence>
<feature type="transmembrane region" description="Helical" evidence="1">
    <location>
        <begin position="41"/>
        <end position="61"/>
    </location>
</feature>
<gene>
    <name evidence="2" type="primary">orf221</name>
</gene>
<feature type="transmembrane region" description="Helical" evidence="1">
    <location>
        <begin position="12"/>
        <end position="29"/>
    </location>
</feature>
<evidence type="ECO:0000256" key="1">
    <source>
        <dbReference type="SAM" id="Phobius"/>
    </source>
</evidence>
<feature type="transmembrane region" description="Helical" evidence="1">
    <location>
        <begin position="165"/>
        <end position="185"/>
    </location>
</feature>
<dbReference type="GeneID" id="35656019"/>
<keyword evidence="2" id="KW-0934">Plastid</keyword>
<proteinExistence type="predicted"/>
<reference evidence="2" key="1">
    <citation type="journal article" date="2017" name="Mar. Biotechnol.">
        <title>Plastid Genome of Dictyopteris divaricata (Dictyotales, Phaeophyceae): Understanding the Evolution of Plastid Genomes in Brown Algae.</title>
        <authorList>
            <person name="Liu F."/>
            <person name="Jin Z."/>
            <person name="Wang Y."/>
            <person name="Bi Y."/>
            <person name="Melton J.T.III."/>
        </authorList>
    </citation>
    <scope>NUCLEOTIDE SEQUENCE</scope>
</reference>
<dbReference type="EMBL" id="KY433579">
    <property type="protein sequence ID" value="AQZ24983.1"/>
    <property type="molecule type" value="Genomic_DNA"/>
</dbReference>
<keyword evidence="1" id="KW-0812">Transmembrane</keyword>
<protein>
    <submittedName>
        <fullName evidence="2">Uncharacterized protein</fullName>
    </submittedName>
</protein>
<geneLocation type="chloroplast" evidence="2"/>
<feature type="transmembrane region" description="Helical" evidence="1">
    <location>
        <begin position="128"/>
        <end position="150"/>
    </location>
</feature>
<evidence type="ECO:0000313" key="2">
    <source>
        <dbReference type="EMBL" id="AQZ24983.1"/>
    </source>
</evidence>
<keyword evidence="1" id="KW-0472">Membrane</keyword>
<feature type="transmembrane region" description="Helical" evidence="1">
    <location>
        <begin position="96"/>
        <end position="116"/>
    </location>
</feature>